<dbReference type="EMBL" id="FP565575">
    <property type="protein sequence ID" value="CBE67305.1"/>
    <property type="molecule type" value="Genomic_DNA"/>
</dbReference>
<evidence type="ECO:0000256" key="2">
    <source>
        <dbReference type="ARBA" id="ARBA00022729"/>
    </source>
</evidence>
<dbReference type="KEGG" id="mox:DAMO_0201"/>
<proteinExistence type="predicted"/>
<dbReference type="STRING" id="671143.DAMO_0201"/>
<reference evidence="4 5" key="1">
    <citation type="journal article" date="2010" name="Nature">
        <title>Nitrite-driven anaerobic methane oxidation by oxygenic bacteria.</title>
        <authorList>
            <person name="Ettwig K.F."/>
            <person name="Butler M.K."/>
            <person name="Le Paslier D."/>
            <person name="Pelletier E."/>
            <person name="Mangenot S."/>
            <person name="Kuypers M.M.M."/>
            <person name="Schreiber F."/>
            <person name="Dutilh B.E."/>
            <person name="Zedelius J."/>
            <person name="de Beer D."/>
            <person name="Gloerich J."/>
            <person name="Wessels H.J.C.T."/>
            <person name="van Allen T."/>
            <person name="Luesken F."/>
            <person name="Wu M."/>
            <person name="van de Pas-Schoonen K.T."/>
            <person name="Op den Camp H.J.M."/>
            <person name="Janssen-Megens E.M."/>
            <person name="Francoijs K-J."/>
            <person name="Stunnenberg H."/>
            <person name="Weissenbach J."/>
            <person name="Jetten M.S.M."/>
            <person name="Strous M."/>
        </authorList>
    </citation>
    <scope>NUCLEOTIDE SEQUENCE [LARGE SCALE GENOMIC DNA]</scope>
</reference>
<dbReference type="PANTHER" id="PTHR34216:SF3">
    <property type="entry name" value="POLY-BETA-1,6-N-ACETYL-D-GLUCOSAMINE N-DEACETYLASE"/>
    <property type="match status" value="1"/>
</dbReference>
<sequence>MYHNVEDPARERFRVQMRLLSRFGYRTIVFADLVSQVREGRTIAAKTVVLTFDDGTADHYRNVFPTLEEFGLVGTFFVSPDLIGTTKWMIKYGDTKSRVWFDEVPGQCSKRGDSAPRKFCHLSWDEVVKMHHAGQEIGSHGLTHPFLTGIPLSEAEREIYRSSEQLAASLGGPISTFCYPFGDWSMAVRETVRAAGYRGACVTAPTSTCEVSFDDLFTLGRLPANTEMPMWAFWLVISGGDFFRRRINRLPGIEPIFQLRRDLRRALRQWR</sequence>
<evidence type="ECO:0000313" key="4">
    <source>
        <dbReference type="EMBL" id="CBE67305.1"/>
    </source>
</evidence>
<dbReference type="CDD" id="cd10918">
    <property type="entry name" value="CE4_NodB_like_5s_6s"/>
    <property type="match status" value="1"/>
</dbReference>
<dbReference type="Pfam" id="PF01522">
    <property type="entry name" value="Polysacc_deac_1"/>
    <property type="match status" value="1"/>
</dbReference>
<protein>
    <recommendedName>
        <fullName evidence="3">NodB homology domain-containing protein</fullName>
    </recommendedName>
</protein>
<dbReference type="GO" id="GO:0005576">
    <property type="term" value="C:extracellular region"/>
    <property type="evidence" value="ECO:0007669"/>
    <property type="project" value="UniProtKB-SubCell"/>
</dbReference>
<evidence type="ECO:0000313" key="5">
    <source>
        <dbReference type="Proteomes" id="UP000006898"/>
    </source>
</evidence>
<dbReference type="GO" id="GO:0016810">
    <property type="term" value="F:hydrolase activity, acting on carbon-nitrogen (but not peptide) bonds"/>
    <property type="evidence" value="ECO:0007669"/>
    <property type="project" value="InterPro"/>
</dbReference>
<keyword evidence="2" id="KW-0732">Signal</keyword>
<dbReference type="InterPro" id="IPR011330">
    <property type="entry name" value="Glyco_hydro/deAcase_b/a-brl"/>
</dbReference>
<feature type="domain" description="NodB homology" evidence="3">
    <location>
        <begin position="46"/>
        <end position="271"/>
    </location>
</feature>
<gene>
    <name evidence="4" type="ORF">DAMO_0201</name>
</gene>
<evidence type="ECO:0000259" key="3">
    <source>
        <dbReference type="PROSITE" id="PS51677"/>
    </source>
</evidence>
<dbReference type="InterPro" id="IPR051398">
    <property type="entry name" value="Polysacch_Deacetylase"/>
</dbReference>
<dbReference type="HOGENOM" id="CLU_1014900_0_0_0"/>
<name>D5MIF5_METO1</name>
<dbReference type="GO" id="GO:0005975">
    <property type="term" value="P:carbohydrate metabolic process"/>
    <property type="evidence" value="ECO:0007669"/>
    <property type="project" value="InterPro"/>
</dbReference>
<dbReference type="PROSITE" id="PS51677">
    <property type="entry name" value="NODB"/>
    <property type="match status" value="1"/>
</dbReference>
<dbReference type="Gene3D" id="3.20.20.370">
    <property type="entry name" value="Glycoside hydrolase/deacetylase"/>
    <property type="match status" value="1"/>
</dbReference>
<comment type="subcellular location">
    <subcellularLocation>
        <location evidence="1">Secreted</location>
    </subcellularLocation>
</comment>
<dbReference type="AlphaFoldDB" id="D5MIF5"/>
<evidence type="ECO:0000256" key="1">
    <source>
        <dbReference type="ARBA" id="ARBA00004613"/>
    </source>
</evidence>
<dbReference type="PANTHER" id="PTHR34216">
    <property type="match status" value="1"/>
</dbReference>
<dbReference type="InterPro" id="IPR002509">
    <property type="entry name" value="NODB_dom"/>
</dbReference>
<organism evidence="4 5">
    <name type="scientific">Methylomirabilis oxygeniifera</name>
    <dbReference type="NCBI Taxonomy" id="671143"/>
    <lineage>
        <taxon>Bacteria</taxon>
        <taxon>Candidatus Methylomirabilota</taxon>
        <taxon>Candidatus Methylomirabilia</taxon>
        <taxon>Candidatus Methylomirabilales</taxon>
        <taxon>Candidatus Methylomirabilaceae</taxon>
        <taxon>Candidatus Methylomirabilis</taxon>
    </lineage>
</organism>
<dbReference type="eggNOG" id="COG0726">
    <property type="taxonomic scope" value="Bacteria"/>
</dbReference>
<dbReference type="Proteomes" id="UP000006898">
    <property type="component" value="Chromosome"/>
</dbReference>
<dbReference type="SUPFAM" id="SSF88713">
    <property type="entry name" value="Glycoside hydrolase/deacetylase"/>
    <property type="match status" value="1"/>
</dbReference>
<accession>D5MIF5</accession>